<evidence type="ECO:0000256" key="1">
    <source>
        <dbReference type="SAM" id="MobiDB-lite"/>
    </source>
</evidence>
<accession>A0A9W8WWR5</accession>
<dbReference type="OrthoDB" id="3799024at2759"/>
<dbReference type="Proteomes" id="UP001140562">
    <property type="component" value="Unassembled WGS sequence"/>
</dbReference>
<dbReference type="AlphaFoldDB" id="A0A9W8WWR5"/>
<reference evidence="2" key="1">
    <citation type="submission" date="2022-10" db="EMBL/GenBank/DDBJ databases">
        <title>Tapping the CABI collections for fungal endophytes: first genome assemblies for Collariella, Neodidymelliopsis, Ascochyta clinopodiicola, Didymella pomorum, Didymosphaeria variabile, Neocosmospora piperis and Neocucurbitaria cava.</title>
        <authorList>
            <person name="Hill R."/>
        </authorList>
    </citation>
    <scope>NUCLEOTIDE SEQUENCE</scope>
    <source>
        <strain evidence="2">IMI 360193</strain>
    </source>
</reference>
<comment type="caution">
    <text evidence="2">The sequence shown here is derived from an EMBL/GenBank/DDBJ whole genome shotgun (WGS) entry which is preliminary data.</text>
</comment>
<protein>
    <submittedName>
        <fullName evidence="2">Uncharacterized protein</fullName>
    </submittedName>
</protein>
<dbReference type="EMBL" id="JAPEUV010000066">
    <property type="protein sequence ID" value="KAJ4335078.1"/>
    <property type="molecule type" value="Genomic_DNA"/>
</dbReference>
<name>A0A9W8WWR5_9PLEO</name>
<evidence type="ECO:0000313" key="2">
    <source>
        <dbReference type="EMBL" id="KAJ4335078.1"/>
    </source>
</evidence>
<gene>
    <name evidence="2" type="ORF">N0V87_006353</name>
</gene>
<organism evidence="2 3">
    <name type="scientific">Didymella glomerata</name>
    <dbReference type="NCBI Taxonomy" id="749621"/>
    <lineage>
        <taxon>Eukaryota</taxon>
        <taxon>Fungi</taxon>
        <taxon>Dikarya</taxon>
        <taxon>Ascomycota</taxon>
        <taxon>Pezizomycotina</taxon>
        <taxon>Dothideomycetes</taxon>
        <taxon>Pleosporomycetidae</taxon>
        <taxon>Pleosporales</taxon>
        <taxon>Pleosporineae</taxon>
        <taxon>Didymellaceae</taxon>
        <taxon>Didymella</taxon>
    </lineage>
</organism>
<feature type="region of interest" description="Disordered" evidence="1">
    <location>
        <begin position="31"/>
        <end position="59"/>
    </location>
</feature>
<feature type="compositionally biased region" description="Polar residues" evidence="1">
    <location>
        <begin position="39"/>
        <end position="58"/>
    </location>
</feature>
<keyword evidence="3" id="KW-1185">Reference proteome</keyword>
<proteinExistence type="predicted"/>
<sequence length="199" mass="21764">MCLLSIIFAIITIWLIISSIATRRALQAHVASQEDITTDTKTNAQSPTTRKSTVNTGLTPEISRRLRETQALDKNGKGSPSSAIGTHVLFGIDKTVDGRTGRVSTPKYQTLYANNAEQRSFSSLAIYAPANYFTLQQNGVLDAAGTPTRKFSALLSKKFHAVTDEEGYVQVFDSPTWSYGRVKKSKVAPKEVQHQGEGI</sequence>
<evidence type="ECO:0000313" key="3">
    <source>
        <dbReference type="Proteomes" id="UP001140562"/>
    </source>
</evidence>